<feature type="region of interest" description="Disordered" evidence="1">
    <location>
        <begin position="62"/>
        <end position="90"/>
    </location>
</feature>
<dbReference type="Proteomes" id="UP001516400">
    <property type="component" value="Unassembled WGS sequence"/>
</dbReference>
<dbReference type="AlphaFoldDB" id="A0ABD2P663"/>
<keyword evidence="3" id="KW-1185">Reference proteome</keyword>
<name>A0ABD2P663_9CUCU</name>
<proteinExistence type="predicted"/>
<protein>
    <submittedName>
        <fullName evidence="2">Uncharacterized protein</fullName>
    </submittedName>
</protein>
<organism evidence="2 3">
    <name type="scientific">Cryptolaemus montrouzieri</name>
    <dbReference type="NCBI Taxonomy" id="559131"/>
    <lineage>
        <taxon>Eukaryota</taxon>
        <taxon>Metazoa</taxon>
        <taxon>Ecdysozoa</taxon>
        <taxon>Arthropoda</taxon>
        <taxon>Hexapoda</taxon>
        <taxon>Insecta</taxon>
        <taxon>Pterygota</taxon>
        <taxon>Neoptera</taxon>
        <taxon>Endopterygota</taxon>
        <taxon>Coleoptera</taxon>
        <taxon>Polyphaga</taxon>
        <taxon>Cucujiformia</taxon>
        <taxon>Coccinelloidea</taxon>
        <taxon>Coccinellidae</taxon>
        <taxon>Scymninae</taxon>
        <taxon>Scymnini</taxon>
        <taxon>Cryptolaemus</taxon>
    </lineage>
</organism>
<evidence type="ECO:0000313" key="3">
    <source>
        <dbReference type="Proteomes" id="UP001516400"/>
    </source>
</evidence>
<comment type="caution">
    <text evidence="2">The sequence shown here is derived from an EMBL/GenBank/DDBJ whole genome shotgun (WGS) entry which is preliminary data.</text>
</comment>
<evidence type="ECO:0000313" key="2">
    <source>
        <dbReference type="EMBL" id="KAL3286504.1"/>
    </source>
</evidence>
<sequence length="117" mass="13814">MAQNRLATLKMEIEKRFPNLLESKPHGDFNIEKLECVLHAGKRMFRRLKDVKTNLTEIKKFKKRKNEKEEPAAKRKRRSKTSPLEEKRTELTGKVMKEISLFYSLAIQNNPDDNKQS</sequence>
<reference evidence="2 3" key="1">
    <citation type="journal article" date="2021" name="BMC Biol.">
        <title>Horizontally acquired antibacterial genes associated with adaptive radiation of ladybird beetles.</title>
        <authorList>
            <person name="Li H.S."/>
            <person name="Tang X.F."/>
            <person name="Huang Y.H."/>
            <person name="Xu Z.Y."/>
            <person name="Chen M.L."/>
            <person name="Du X.Y."/>
            <person name="Qiu B.Y."/>
            <person name="Chen P.T."/>
            <person name="Zhang W."/>
            <person name="Slipinski A."/>
            <person name="Escalona H.E."/>
            <person name="Waterhouse R.M."/>
            <person name="Zwick A."/>
            <person name="Pang H."/>
        </authorList>
    </citation>
    <scope>NUCLEOTIDE SEQUENCE [LARGE SCALE GENOMIC DNA]</scope>
    <source>
        <strain evidence="2">SYSU2018</strain>
    </source>
</reference>
<evidence type="ECO:0000256" key="1">
    <source>
        <dbReference type="SAM" id="MobiDB-lite"/>
    </source>
</evidence>
<dbReference type="EMBL" id="JABFTP020000185">
    <property type="protein sequence ID" value="KAL3286504.1"/>
    <property type="molecule type" value="Genomic_DNA"/>
</dbReference>
<gene>
    <name evidence="2" type="ORF">HHI36_001009</name>
</gene>
<accession>A0ABD2P663</accession>